<protein>
    <submittedName>
        <fullName evidence="1">Uncharacterized protein</fullName>
    </submittedName>
</protein>
<proteinExistence type="predicted"/>
<dbReference type="Proteomes" id="UP001160148">
    <property type="component" value="Unassembled WGS sequence"/>
</dbReference>
<evidence type="ECO:0000313" key="2">
    <source>
        <dbReference type="Proteomes" id="UP001160148"/>
    </source>
</evidence>
<organism evidence="1 2">
    <name type="scientific">Macrosiphum euphorbiae</name>
    <name type="common">potato aphid</name>
    <dbReference type="NCBI Taxonomy" id="13131"/>
    <lineage>
        <taxon>Eukaryota</taxon>
        <taxon>Metazoa</taxon>
        <taxon>Ecdysozoa</taxon>
        <taxon>Arthropoda</taxon>
        <taxon>Hexapoda</taxon>
        <taxon>Insecta</taxon>
        <taxon>Pterygota</taxon>
        <taxon>Neoptera</taxon>
        <taxon>Paraneoptera</taxon>
        <taxon>Hemiptera</taxon>
        <taxon>Sternorrhyncha</taxon>
        <taxon>Aphidomorpha</taxon>
        <taxon>Aphidoidea</taxon>
        <taxon>Aphididae</taxon>
        <taxon>Macrosiphini</taxon>
        <taxon>Macrosiphum</taxon>
    </lineage>
</organism>
<keyword evidence="2" id="KW-1185">Reference proteome</keyword>
<evidence type="ECO:0000313" key="1">
    <source>
        <dbReference type="EMBL" id="CAI6368315.1"/>
    </source>
</evidence>
<name>A0AAV0XIR9_9HEMI</name>
<gene>
    <name evidence="1" type="ORF">MEUPH1_LOCUS22687</name>
</gene>
<reference evidence="1 2" key="1">
    <citation type="submission" date="2023-01" db="EMBL/GenBank/DDBJ databases">
        <authorList>
            <person name="Whitehead M."/>
        </authorList>
    </citation>
    <scope>NUCLEOTIDE SEQUENCE [LARGE SCALE GENOMIC DNA]</scope>
</reference>
<accession>A0AAV0XIR9</accession>
<dbReference type="AlphaFoldDB" id="A0AAV0XIR9"/>
<sequence>MCYHQVNTCLRFTTTAYCKSANCNHNSHFSNLCVPVFGDSRQDGGKRHNVIKSGSTNRRAPHSRKWEIFCTGEVATPVCLRENKTDNKYIRRGRPANGNWQSVSWFRRLSVSLVLSYHGSSSCLLVSSLNF</sequence>
<dbReference type="EMBL" id="CARXXK010000005">
    <property type="protein sequence ID" value="CAI6368315.1"/>
    <property type="molecule type" value="Genomic_DNA"/>
</dbReference>
<comment type="caution">
    <text evidence="1">The sequence shown here is derived from an EMBL/GenBank/DDBJ whole genome shotgun (WGS) entry which is preliminary data.</text>
</comment>